<sequence>MDGVDGLGPVRRVAIDRLRPADSPRSAGVDLDHVRLLIDAGPGLPPITVHRPTMRVIDGMHRLRAAVLRGETEIGVRFFEGTSEEAFVLGVRANTEHGLPLTAADRRTAARRILAAHPRWSDGAVAASAGISPKTVAALRTRSGPAGPGGMVAAEPTGVRIGRDGRARPVDSAEGRRTAGRLLADAPEASLREIARQAGISPGTVRDVRDRIGRGEDPVPLRAVPAPRSPVGAHSPGSAFPRPDRAGPDRTGPGLRAPRPTAGFRTVSADDRTEPDPATEPAGAVAGTESVSGGGATGGAGSTGRLVHLPPGGRGAAQVESLFRDPSLRLTENGRLLLRMLQLHSLSAAQWDRIAASVPAHSTGTLTAVAAACAEAWQQFAERMEHRRCADG</sequence>
<dbReference type="SMART" id="SM00470">
    <property type="entry name" value="ParB"/>
    <property type="match status" value="1"/>
</dbReference>
<dbReference type="SUPFAM" id="SSF110849">
    <property type="entry name" value="ParB/Sulfiredoxin"/>
    <property type="match status" value="1"/>
</dbReference>
<gene>
    <name evidence="3" type="ORF">FHR36_003341</name>
</gene>
<dbReference type="EMBL" id="JAMZDX010000003">
    <property type="protein sequence ID" value="MCP2310208.1"/>
    <property type="molecule type" value="Genomic_DNA"/>
</dbReference>
<keyword evidence="4" id="KW-1185">Reference proteome</keyword>
<evidence type="ECO:0000313" key="4">
    <source>
        <dbReference type="Proteomes" id="UP001206483"/>
    </source>
</evidence>
<dbReference type="Proteomes" id="UP001206483">
    <property type="component" value="Unassembled WGS sequence"/>
</dbReference>
<feature type="domain" description="ParB-like N-terminal" evidence="2">
    <location>
        <begin position="11"/>
        <end position="95"/>
    </location>
</feature>
<feature type="compositionally biased region" description="Gly residues" evidence="1">
    <location>
        <begin position="292"/>
        <end position="302"/>
    </location>
</feature>
<protein>
    <recommendedName>
        <fullName evidence="2">ParB-like N-terminal domain-containing protein</fullName>
    </recommendedName>
</protein>
<reference evidence="3 4" key="1">
    <citation type="submission" date="2022-06" db="EMBL/GenBank/DDBJ databases">
        <title>Sequencing the genomes of 1000 actinobacteria strains.</title>
        <authorList>
            <person name="Klenk H.-P."/>
        </authorList>
    </citation>
    <scope>NUCLEOTIDE SEQUENCE [LARGE SCALE GENOMIC DNA]</scope>
    <source>
        <strain evidence="3 4">DSM 41656</strain>
    </source>
</reference>
<dbReference type="InterPro" id="IPR036086">
    <property type="entry name" value="ParB/Sulfiredoxin_sf"/>
</dbReference>
<comment type="caution">
    <text evidence="3">The sequence shown here is derived from an EMBL/GenBank/DDBJ whole genome shotgun (WGS) entry which is preliminary data.</text>
</comment>
<dbReference type="InterPro" id="IPR003115">
    <property type="entry name" value="ParB_N"/>
</dbReference>
<evidence type="ECO:0000256" key="1">
    <source>
        <dbReference type="SAM" id="MobiDB-lite"/>
    </source>
</evidence>
<feature type="compositionally biased region" description="Basic and acidic residues" evidence="1">
    <location>
        <begin position="161"/>
        <end position="177"/>
    </location>
</feature>
<proteinExistence type="predicted"/>
<dbReference type="RefSeq" id="WP_253798007.1">
    <property type="nucleotide sequence ID" value="NZ_BAAAUB010000026.1"/>
</dbReference>
<name>A0ABT1IYH5_9ACTN</name>
<feature type="compositionally biased region" description="Basic and acidic residues" evidence="1">
    <location>
        <begin position="206"/>
        <end position="219"/>
    </location>
</feature>
<accession>A0ABT1IYH5</accession>
<evidence type="ECO:0000259" key="2">
    <source>
        <dbReference type="SMART" id="SM00470"/>
    </source>
</evidence>
<evidence type="ECO:0000313" key="3">
    <source>
        <dbReference type="EMBL" id="MCP2310208.1"/>
    </source>
</evidence>
<organism evidence="3 4">
    <name type="scientific">Kitasatospora paracochleata</name>
    <dbReference type="NCBI Taxonomy" id="58354"/>
    <lineage>
        <taxon>Bacteria</taxon>
        <taxon>Bacillati</taxon>
        <taxon>Actinomycetota</taxon>
        <taxon>Actinomycetes</taxon>
        <taxon>Kitasatosporales</taxon>
        <taxon>Streptomycetaceae</taxon>
        <taxon>Kitasatospora</taxon>
    </lineage>
</organism>
<feature type="region of interest" description="Disordered" evidence="1">
    <location>
        <begin position="161"/>
        <end position="303"/>
    </location>
</feature>
<feature type="compositionally biased region" description="Low complexity" evidence="1">
    <location>
        <begin position="282"/>
        <end position="291"/>
    </location>
</feature>